<comment type="caution">
    <text evidence="2">The sequence shown here is derived from an EMBL/GenBank/DDBJ whole genome shotgun (WGS) entry which is preliminary data.</text>
</comment>
<feature type="region of interest" description="Disordered" evidence="1">
    <location>
        <begin position="28"/>
        <end position="65"/>
    </location>
</feature>
<accession>A0A179GL95</accession>
<dbReference type="EMBL" id="LSBH01000005">
    <property type="protein sequence ID" value="OAQ78654.1"/>
    <property type="molecule type" value="Genomic_DNA"/>
</dbReference>
<reference evidence="2 3" key="1">
    <citation type="submission" date="2016-01" db="EMBL/GenBank/DDBJ databases">
        <title>Biosynthesis of antibiotic leucinostatins and their inhibition on Phytophthora in bio-control Purpureocillium lilacinum.</title>
        <authorList>
            <person name="Wang G."/>
            <person name="Liu Z."/>
            <person name="Lin R."/>
            <person name="Li E."/>
            <person name="Mao Z."/>
            <person name="Ling J."/>
            <person name="Yin W."/>
            <person name="Xie B."/>
        </authorList>
    </citation>
    <scope>NUCLEOTIDE SEQUENCE [LARGE SCALE GENOMIC DNA]</scope>
    <source>
        <strain evidence="2">PLBJ-1</strain>
    </source>
</reference>
<evidence type="ECO:0000313" key="2">
    <source>
        <dbReference type="EMBL" id="OAQ78654.1"/>
    </source>
</evidence>
<proteinExistence type="predicted"/>
<evidence type="ECO:0000313" key="3">
    <source>
        <dbReference type="Proteomes" id="UP000078240"/>
    </source>
</evidence>
<sequence length="91" mass="9653">MIACVGSHDRPDAAGRKATLERATACCKRRAPGTRSTNPLPDPTAWERRQARNGPALARHGVNQQPAQSASSVSLLLVLSYFVLTGGIRGS</sequence>
<evidence type="ECO:0000256" key="1">
    <source>
        <dbReference type="SAM" id="MobiDB-lite"/>
    </source>
</evidence>
<organism evidence="2 3">
    <name type="scientific">Purpureocillium lilacinum</name>
    <name type="common">Paecilomyces lilacinus</name>
    <dbReference type="NCBI Taxonomy" id="33203"/>
    <lineage>
        <taxon>Eukaryota</taxon>
        <taxon>Fungi</taxon>
        <taxon>Dikarya</taxon>
        <taxon>Ascomycota</taxon>
        <taxon>Pezizomycotina</taxon>
        <taxon>Sordariomycetes</taxon>
        <taxon>Hypocreomycetidae</taxon>
        <taxon>Hypocreales</taxon>
        <taxon>Ophiocordycipitaceae</taxon>
        <taxon>Purpureocillium</taxon>
    </lineage>
</organism>
<protein>
    <submittedName>
        <fullName evidence="2">Uncharacterized protein</fullName>
    </submittedName>
</protein>
<gene>
    <name evidence="2" type="ORF">VFPBJ_06775</name>
</gene>
<name>A0A179GL95_PURLI</name>
<dbReference type="Proteomes" id="UP000078240">
    <property type="component" value="Unassembled WGS sequence"/>
</dbReference>
<dbReference type="AlphaFoldDB" id="A0A179GL95"/>